<accession>A0A9J5ZB23</accession>
<evidence type="ECO:0000313" key="3">
    <source>
        <dbReference type="Proteomes" id="UP000824120"/>
    </source>
</evidence>
<evidence type="ECO:0000313" key="2">
    <source>
        <dbReference type="EMBL" id="KAG5610057.1"/>
    </source>
</evidence>
<evidence type="ECO:0000256" key="1">
    <source>
        <dbReference type="SAM" id="Phobius"/>
    </source>
</evidence>
<dbReference type="AlphaFoldDB" id="A0A9J5ZB23"/>
<gene>
    <name evidence="2" type="ORF">H5410_021338</name>
</gene>
<keyword evidence="1" id="KW-0812">Transmembrane</keyword>
<keyword evidence="1" id="KW-0472">Membrane</keyword>
<sequence>MRGKPLCSEVQMSPKGGKTSFYRFLCAIVNEYSTLATEPVCPDGKLVRFNVQASPKQWSQLVSRGKPTRFEVQTSPKGAKTRFYQFLCPIVYGFLVIQNFFMDVHYDLSNGSSWSRGANRRVLKLKQAPKQTLAMEPVGPEGKTGAF</sequence>
<name>A0A9J5ZB23_SOLCO</name>
<comment type="caution">
    <text evidence="2">The sequence shown here is derived from an EMBL/GenBank/DDBJ whole genome shotgun (WGS) entry which is preliminary data.</text>
</comment>
<proteinExistence type="predicted"/>
<organism evidence="2 3">
    <name type="scientific">Solanum commersonii</name>
    <name type="common">Commerson's wild potato</name>
    <name type="synonym">Commerson's nightshade</name>
    <dbReference type="NCBI Taxonomy" id="4109"/>
    <lineage>
        <taxon>Eukaryota</taxon>
        <taxon>Viridiplantae</taxon>
        <taxon>Streptophyta</taxon>
        <taxon>Embryophyta</taxon>
        <taxon>Tracheophyta</taxon>
        <taxon>Spermatophyta</taxon>
        <taxon>Magnoliopsida</taxon>
        <taxon>eudicotyledons</taxon>
        <taxon>Gunneridae</taxon>
        <taxon>Pentapetalae</taxon>
        <taxon>asterids</taxon>
        <taxon>lamiids</taxon>
        <taxon>Solanales</taxon>
        <taxon>Solanaceae</taxon>
        <taxon>Solanoideae</taxon>
        <taxon>Solaneae</taxon>
        <taxon>Solanum</taxon>
    </lineage>
</organism>
<keyword evidence="3" id="KW-1185">Reference proteome</keyword>
<keyword evidence="1" id="KW-1133">Transmembrane helix</keyword>
<dbReference type="Proteomes" id="UP000824120">
    <property type="component" value="Chromosome 4"/>
</dbReference>
<protein>
    <submittedName>
        <fullName evidence="2">Uncharacterized protein</fullName>
    </submittedName>
</protein>
<reference evidence="2 3" key="1">
    <citation type="submission" date="2020-09" db="EMBL/GenBank/DDBJ databases">
        <title>De no assembly of potato wild relative species, Solanum commersonii.</title>
        <authorList>
            <person name="Cho K."/>
        </authorList>
    </citation>
    <scope>NUCLEOTIDE SEQUENCE [LARGE SCALE GENOMIC DNA]</scope>
    <source>
        <strain evidence="2">LZ3.2</strain>
        <tissue evidence="2">Leaf</tissue>
    </source>
</reference>
<feature type="transmembrane region" description="Helical" evidence="1">
    <location>
        <begin position="83"/>
        <end position="101"/>
    </location>
</feature>
<dbReference type="EMBL" id="JACXVP010000004">
    <property type="protein sequence ID" value="KAG5610057.1"/>
    <property type="molecule type" value="Genomic_DNA"/>
</dbReference>